<dbReference type="Pfam" id="PF01042">
    <property type="entry name" value="Ribonuc_L-PSP"/>
    <property type="match status" value="1"/>
</dbReference>
<dbReference type="SUPFAM" id="SSF55298">
    <property type="entry name" value="YjgF-like"/>
    <property type="match status" value="1"/>
</dbReference>
<gene>
    <name evidence="1" type="ORF">P167DRAFT_534827</name>
</gene>
<evidence type="ECO:0000313" key="2">
    <source>
        <dbReference type="Proteomes" id="UP000277580"/>
    </source>
</evidence>
<dbReference type="Gene3D" id="3.30.1330.40">
    <property type="entry name" value="RutC-like"/>
    <property type="match status" value="1"/>
</dbReference>
<dbReference type="STRING" id="1392247.A0A3N4KSD6"/>
<dbReference type="Proteomes" id="UP000277580">
    <property type="component" value="Unassembled WGS sequence"/>
</dbReference>
<dbReference type="OrthoDB" id="686384at2759"/>
<reference evidence="1 2" key="1">
    <citation type="journal article" date="2018" name="Nat. Ecol. Evol.">
        <title>Pezizomycetes genomes reveal the molecular basis of ectomycorrhizal truffle lifestyle.</title>
        <authorList>
            <person name="Murat C."/>
            <person name="Payen T."/>
            <person name="Noel B."/>
            <person name="Kuo A."/>
            <person name="Morin E."/>
            <person name="Chen J."/>
            <person name="Kohler A."/>
            <person name="Krizsan K."/>
            <person name="Balestrini R."/>
            <person name="Da Silva C."/>
            <person name="Montanini B."/>
            <person name="Hainaut M."/>
            <person name="Levati E."/>
            <person name="Barry K.W."/>
            <person name="Belfiori B."/>
            <person name="Cichocki N."/>
            <person name="Clum A."/>
            <person name="Dockter R.B."/>
            <person name="Fauchery L."/>
            <person name="Guy J."/>
            <person name="Iotti M."/>
            <person name="Le Tacon F."/>
            <person name="Lindquist E.A."/>
            <person name="Lipzen A."/>
            <person name="Malagnac F."/>
            <person name="Mello A."/>
            <person name="Molinier V."/>
            <person name="Miyauchi S."/>
            <person name="Poulain J."/>
            <person name="Riccioni C."/>
            <person name="Rubini A."/>
            <person name="Sitrit Y."/>
            <person name="Splivallo R."/>
            <person name="Traeger S."/>
            <person name="Wang M."/>
            <person name="Zifcakova L."/>
            <person name="Wipf D."/>
            <person name="Zambonelli A."/>
            <person name="Paolocci F."/>
            <person name="Nowrousian M."/>
            <person name="Ottonello S."/>
            <person name="Baldrian P."/>
            <person name="Spatafora J.W."/>
            <person name="Henrissat B."/>
            <person name="Nagy L.G."/>
            <person name="Aury J.M."/>
            <person name="Wincker P."/>
            <person name="Grigoriev I.V."/>
            <person name="Bonfante P."/>
            <person name="Martin F.M."/>
        </authorList>
    </citation>
    <scope>NUCLEOTIDE SEQUENCE [LARGE SCALE GENOMIC DNA]</scope>
    <source>
        <strain evidence="1 2">CCBAS932</strain>
    </source>
</reference>
<sequence>MNPSPMTKASYKTPNPYESLFGYSRAVRKGPFIFVSGTTSITPDSAGAVQYPGDAYRQTVVAFRESLKAVEALGGTKEDVVRVRMFVASMDERDEVGRGMKEVFGAGEWAATMIAGVGFVRQEIRVEVEVDAVVG</sequence>
<dbReference type="EMBL" id="ML119122">
    <property type="protein sequence ID" value="RPB13473.1"/>
    <property type="molecule type" value="Genomic_DNA"/>
</dbReference>
<dbReference type="InterPro" id="IPR035959">
    <property type="entry name" value="RutC-like_sf"/>
</dbReference>
<dbReference type="InParanoid" id="A0A3N4KSD6"/>
<protein>
    <submittedName>
        <fullName evidence="1">YjgF-like protein</fullName>
    </submittedName>
</protein>
<name>A0A3N4KSD6_9PEZI</name>
<keyword evidence="2" id="KW-1185">Reference proteome</keyword>
<organism evidence="1 2">
    <name type="scientific">Morchella conica CCBAS932</name>
    <dbReference type="NCBI Taxonomy" id="1392247"/>
    <lineage>
        <taxon>Eukaryota</taxon>
        <taxon>Fungi</taxon>
        <taxon>Dikarya</taxon>
        <taxon>Ascomycota</taxon>
        <taxon>Pezizomycotina</taxon>
        <taxon>Pezizomycetes</taxon>
        <taxon>Pezizales</taxon>
        <taxon>Morchellaceae</taxon>
        <taxon>Morchella</taxon>
    </lineage>
</organism>
<accession>A0A3N4KSD6</accession>
<evidence type="ECO:0000313" key="1">
    <source>
        <dbReference type="EMBL" id="RPB13473.1"/>
    </source>
</evidence>
<dbReference type="PANTHER" id="PTHR43857:SF1">
    <property type="entry name" value="YJGH FAMILY PROTEIN"/>
    <property type="match status" value="1"/>
</dbReference>
<dbReference type="PANTHER" id="PTHR43857">
    <property type="entry name" value="BLR7761 PROTEIN"/>
    <property type="match status" value="1"/>
</dbReference>
<dbReference type="AlphaFoldDB" id="A0A3N4KSD6"/>
<proteinExistence type="predicted"/>
<dbReference type="InterPro" id="IPR006175">
    <property type="entry name" value="YjgF/YER057c/UK114"/>
</dbReference>